<protein>
    <submittedName>
        <fullName evidence="1">Uncharacterized protein</fullName>
    </submittedName>
</protein>
<evidence type="ECO:0000313" key="2">
    <source>
        <dbReference type="Proteomes" id="UP001302812"/>
    </source>
</evidence>
<comment type="caution">
    <text evidence="1">The sequence shown here is derived from an EMBL/GenBank/DDBJ whole genome shotgun (WGS) entry which is preliminary data.</text>
</comment>
<reference evidence="1" key="1">
    <citation type="journal article" date="2023" name="Mol. Phylogenet. Evol.">
        <title>Genome-scale phylogeny and comparative genomics of the fungal order Sordariales.</title>
        <authorList>
            <person name="Hensen N."/>
            <person name="Bonometti L."/>
            <person name="Westerberg I."/>
            <person name="Brannstrom I.O."/>
            <person name="Guillou S."/>
            <person name="Cros-Aarteil S."/>
            <person name="Calhoun S."/>
            <person name="Haridas S."/>
            <person name="Kuo A."/>
            <person name="Mondo S."/>
            <person name="Pangilinan J."/>
            <person name="Riley R."/>
            <person name="LaButti K."/>
            <person name="Andreopoulos B."/>
            <person name="Lipzen A."/>
            <person name="Chen C."/>
            <person name="Yan M."/>
            <person name="Daum C."/>
            <person name="Ng V."/>
            <person name="Clum A."/>
            <person name="Steindorff A."/>
            <person name="Ohm R.A."/>
            <person name="Martin F."/>
            <person name="Silar P."/>
            <person name="Natvig D.O."/>
            <person name="Lalanne C."/>
            <person name="Gautier V."/>
            <person name="Ament-Velasquez S.L."/>
            <person name="Kruys A."/>
            <person name="Hutchinson M.I."/>
            <person name="Powell A.J."/>
            <person name="Barry K."/>
            <person name="Miller A.N."/>
            <person name="Grigoriev I.V."/>
            <person name="Debuchy R."/>
            <person name="Gladieux P."/>
            <person name="Hiltunen Thoren M."/>
            <person name="Johannesson H."/>
        </authorList>
    </citation>
    <scope>NUCLEOTIDE SEQUENCE</scope>
    <source>
        <strain evidence="1">CBS 508.74</strain>
    </source>
</reference>
<dbReference type="EMBL" id="MU853347">
    <property type="protein sequence ID" value="KAK4111196.1"/>
    <property type="molecule type" value="Genomic_DNA"/>
</dbReference>
<dbReference type="AlphaFoldDB" id="A0AAN6TBC2"/>
<accession>A0AAN6TBC2</accession>
<name>A0AAN6TBC2_9PEZI</name>
<dbReference type="GeneID" id="89932877"/>
<organism evidence="1 2">
    <name type="scientific">Canariomyces notabilis</name>
    <dbReference type="NCBI Taxonomy" id="2074819"/>
    <lineage>
        <taxon>Eukaryota</taxon>
        <taxon>Fungi</taxon>
        <taxon>Dikarya</taxon>
        <taxon>Ascomycota</taxon>
        <taxon>Pezizomycotina</taxon>
        <taxon>Sordariomycetes</taxon>
        <taxon>Sordariomycetidae</taxon>
        <taxon>Sordariales</taxon>
        <taxon>Chaetomiaceae</taxon>
        <taxon>Canariomyces</taxon>
    </lineage>
</organism>
<keyword evidence="2" id="KW-1185">Reference proteome</keyword>
<dbReference type="RefSeq" id="XP_064668766.1">
    <property type="nucleotide sequence ID" value="XM_064808754.1"/>
</dbReference>
<reference evidence="1" key="2">
    <citation type="submission" date="2023-05" db="EMBL/GenBank/DDBJ databases">
        <authorList>
            <consortium name="Lawrence Berkeley National Laboratory"/>
            <person name="Steindorff A."/>
            <person name="Hensen N."/>
            <person name="Bonometti L."/>
            <person name="Westerberg I."/>
            <person name="Brannstrom I.O."/>
            <person name="Guillou S."/>
            <person name="Cros-Aarteil S."/>
            <person name="Calhoun S."/>
            <person name="Haridas S."/>
            <person name="Kuo A."/>
            <person name="Mondo S."/>
            <person name="Pangilinan J."/>
            <person name="Riley R."/>
            <person name="Labutti K."/>
            <person name="Andreopoulos B."/>
            <person name="Lipzen A."/>
            <person name="Chen C."/>
            <person name="Yanf M."/>
            <person name="Daum C."/>
            <person name="Ng V."/>
            <person name="Clum A."/>
            <person name="Ohm R."/>
            <person name="Martin F."/>
            <person name="Silar P."/>
            <person name="Natvig D."/>
            <person name="Lalanne C."/>
            <person name="Gautier V."/>
            <person name="Ament-Velasquez S.L."/>
            <person name="Kruys A."/>
            <person name="Hutchinson M.I."/>
            <person name="Powell A.J."/>
            <person name="Barry K."/>
            <person name="Miller A.N."/>
            <person name="Grigoriev I.V."/>
            <person name="Debuchy R."/>
            <person name="Gladieux P."/>
            <person name="Thoren M.H."/>
            <person name="Johannesson H."/>
        </authorList>
    </citation>
    <scope>NUCLEOTIDE SEQUENCE</scope>
    <source>
        <strain evidence="1">CBS 508.74</strain>
    </source>
</reference>
<dbReference type="Proteomes" id="UP001302812">
    <property type="component" value="Unassembled WGS sequence"/>
</dbReference>
<evidence type="ECO:0000313" key="1">
    <source>
        <dbReference type="EMBL" id="KAK4111196.1"/>
    </source>
</evidence>
<gene>
    <name evidence="1" type="ORF">N656DRAFT_175664</name>
</gene>
<sequence length="157" mass="17574">MPGSKIQTRKKFLQWRLRPKSPSATCLTPPKKAPALSLVIFHPCQGYTRVSVLSSSCRSTCQPLYRPASLRCEVFALKATSHACCKEARRIPQLFSSFRTYPQLVGHDPASRLAYLLGTCSRRLVCQCVRILRYVRYTPKILQAAGRAGTGDNLCLE</sequence>
<proteinExistence type="predicted"/>